<accession>A0AAP0JYX3</accession>
<protein>
    <submittedName>
        <fullName evidence="1">Uncharacterized protein</fullName>
    </submittedName>
</protein>
<reference evidence="1 2" key="1">
    <citation type="submission" date="2024-01" db="EMBL/GenBank/DDBJ databases">
        <title>Genome assemblies of Stephania.</title>
        <authorList>
            <person name="Yang L."/>
        </authorList>
    </citation>
    <scope>NUCLEOTIDE SEQUENCE [LARGE SCALE GENOMIC DNA]</scope>
    <source>
        <strain evidence="1">YNDBR</strain>
        <tissue evidence="1">Leaf</tissue>
    </source>
</reference>
<name>A0AAP0JYX3_9MAGN</name>
<dbReference type="Proteomes" id="UP001420932">
    <property type="component" value="Unassembled WGS sequence"/>
</dbReference>
<sequence>MMTACFDAPASTSTPTTATPPILPTAALSTLIAVTTPVVETTEVVPSPTPASSSSSVEVRLAKDFIRLKPAYFDGVRDFKKIEKWILS</sequence>
<dbReference type="AlphaFoldDB" id="A0AAP0JYX3"/>
<proteinExistence type="predicted"/>
<gene>
    <name evidence="1" type="ORF">Syun_012168</name>
</gene>
<comment type="caution">
    <text evidence="1">The sequence shown here is derived from an EMBL/GenBank/DDBJ whole genome shotgun (WGS) entry which is preliminary data.</text>
</comment>
<evidence type="ECO:0000313" key="2">
    <source>
        <dbReference type="Proteomes" id="UP001420932"/>
    </source>
</evidence>
<dbReference type="EMBL" id="JBBNAF010000005">
    <property type="protein sequence ID" value="KAK9142768.1"/>
    <property type="molecule type" value="Genomic_DNA"/>
</dbReference>
<keyword evidence="2" id="KW-1185">Reference proteome</keyword>
<organism evidence="1 2">
    <name type="scientific">Stephania yunnanensis</name>
    <dbReference type="NCBI Taxonomy" id="152371"/>
    <lineage>
        <taxon>Eukaryota</taxon>
        <taxon>Viridiplantae</taxon>
        <taxon>Streptophyta</taxon>
        <taxon>Embryophyta</taxon>
        <taxon>Tracheophyta</taxon>
        <taxon>Spermatophyta</taxon>
        <taxon>Magnoliopsida</taxon>
        <taxon>Ranunculales</taxon>
        <taxon>Menispermaceae</taxon>
        <taxon>Menispermoideae</taxon>
        <taxon>Cissampelideae</taxon>
        <taxon>Stephania</taxon>
    </lineage>
</organism>
<evidence type="ECO:0000313" key="1">
    <source>
        <dbReference type="EMBL" id="KAK9142768.1"/>
    </source>
</evidence>